<dbReference type="InterPro" id="IPR043502">
    <property type="entry name" value="DNA/RNA_pol_sf"/>
</dbReference>
<organism evidence="1 2">
    <name type="scientific">Ananas comosus</name>
    <name type="common">Pineapple</name>
    <name type="synonym">Ananas ananas</name>
    <dbReference type="NCBI Taxonomy" id="4615"/>
    <lineage>
        <taxon>Eukaryota</taxon>
        <taxon>Viridiplantae</taxon>
        <taxon>Streptophyta</taxon>
        <taxon>Embryophyta</taxon>
        <taxon>Tracheophyta</taxon>
        <taxon>Spermatophyta</taxon>
        <taxon>Magnoliopsida</taxon>
        <taxon>Liliopsida</taxon>
        <taxon>Poales</taxon>
        <taxon>Bromeliaceae</taxon>
        <taxon>Bromelioideae</taxon>
        <taxon>Ananas</taxon>
    </lineage>
</organism>
<evidence type="ECO:0000313" key="1">
    <source>
        <dbReference type="Proteomes" id="UP000515123"/>
    </source>
</evidence>
<dbReference type="Proteomes" id="UP000515123">
    <property type="component" value="Linkage group 9"/>
</dbReference>
<dbReference type="GeneID" id="109714779"/>
<dbReference type="RefSeq" id="XP_020095078.1">
    <property type="nucleotide sequence ID" value="XM_020239489.1"/>
</dbReference>
<dbReference type="Gene3D" id="3.10.10.10">
    <property type="entry name" value="HIV Type 1 Reverse Transcriptase, subunit A, domain 1"/>
    <property type="match status" value="1"/>
</dbReference>
<reference evidence="2" key="2">
    <citation type="submission" date="2025-08" db="UniProtKB">
        <authorList>
            <consortium name="RefSeq"/>
        </authorList>
    </citation>
    <scope>IDENTIFICATION</scope>
    <source>
        <tissue evidence="2">Leaf</tissue>
    </source>
</reference>
<proteinExistence type="predicted"/>
<reference evidence="1" key="1">
    <citation type="journal article" date="2015" name="Nat. Genet.">
        <title>The pineapple genome and the evolution of CAM photosynthesis.</title>
        <authorList>
            <person name="Ming R."/>
            <person name="VanBuren R."/>
            <person name="Wai C.M."/>
            <person name="Tang H."/>
            <person name="Schatz M.C."/>
            <person name="Bowers J.E."/>
            <person name="Lyons E."/>
            <person name="Wang M.L."/>
            <person name="Chen J."/>
            <person name="Biggers E."/>
            <person name="Zhang J."/>
            <person name="Huang L."/>
            <person name="Zhang L."/>
            <person name="Miao W."/>
            <person name="Zhang J."/>
            <person name="Ye Z."/>
            <person name="Miao C."/>
            <person name="Lin Z."/>
            <person name="Wang H."/>
            <person name="Zhou H."/>
            <person name="Yim W.C."/>
            <person name="Priest H.D."/>
            <person name="Zheng C."/>
            <person name="Woodhouse M."/>
            <person name="Edger P.P."/>
            <person name="Guyot R."/>
            <person name="Guo H.B."/>
            <person name="Guo H."/>
            <person name="Zheng G."/>
            <person name="Singh R."/>
            <person name="Sharma A."/>
            <person name="Min X."/>
            <person name="Zheng Y."/>
            <person name="Lee H."/>
            <person name="Gurtowski J."/>
            <person name="Sedlazeck F.J."/>
            <person name="Harkess A."/>
            <person name="McKain M.R."/>
            <person name="Liao Z."/>
            <person name="Fang J."/>
            <person name="Liu J."/>
            <person name="Zhang X."/>
            <person name="Zhang Q."/>
            <person name="Hu W."/>
            <person name="Qin Y."/>
            <person name="Wang K."/>
            <person name="Chen L.Y."/>
            <person name="Shirley N."/>
            <person name="Lin Y.R."/>
            <person name="Liu L.Y."/>
            <person name="Hernandez A.G."/>
            <person name="Wright C.L."/>
            <person name="Bulone V."/>
            <person name="Tuskan G.A."/>
            <person name="Heath K."/>
            <person name="Zee F."/>
            <person name="Moore P.H."/>
            <person name="Sunkar R."/>
            <person name="Leebens-Mack J.H."/>
            <person name="Mockler T."/>
            <person name="Bennetzen J.L."/>
            <person name="Freeling M."/>
            <person name="Sankoff D."/>
            <person name="Paterson A.H."/>
            <person name="Zhu X."/>
            <person name="Yang X."/>
            <person name="Smith J.A."/>
            <person name="Cushman J.C."/>
            <person name="Paull R.E."/>
            <person name="Yu Q."/>
        </authorList>
    </citation>
    <scope>NUCLEOTIDE SEQUENCE [LARGE SCALE GENOMIC DNA]</scope>
    <source>
        <strain evidence="1">cv. F153</strain>
    </source>
</reference>
<dbReference type="AlphaFoldDB" id="A0A6P5FNN5"/>
<gene>
    <name evidence="2" type="primary">LOC109714779</name>
</gene>
<name>A0A6P5FNN5_ANACO</name>
<keyword evidence="1" id="KW-1185">Reference proteome</keyword>
<dbReference type="OrthoDB" id="2431547at2759"/>
<accession>A0A6P5FNN5</accession>
<sequence length="140" mass="16216">MDPPINKSQFEDYHRERASSGLAHNNSFASPAISSDYIRHWADYETVYGEYYGTRAKINLWAHPDLTRSQTSSTVLWVLNFDDAPNVIEVGFHLGYHQLKAKSEDVYKTVFRMQYGHYNFTMMPYRFTNAAAVGYDEQSV</sequence>
<dbReference type="SUPFAM" id="SSF56672">
    <property type="entry name" value="DNA/RNA polymerases"/>
    <property type="match status" value="1"/>
</dbReference>
<evidence type="ECO:0000313" key="2">
    <source>
        <dbReference type="RefSeq" id="XP_020095078.1"/>
    </source>
</evidence>
<protein>
    <submittedName>
        <fullName evidence="2">Uncharacterized protein LOC109714779</fullName>
    </submittedName>
</protein>